<dbReference type="Pfam" id="PF03797">
    <property type="entry name" value="Autotransporter"/>
    <property type="match status" value="1"/>
</dbReference>
<proteinExistence type="predicted"/>
<sequence length="1209" mass="125350">MNKIKKSTPPFFIPSGQDKALLAVFALSVMTMPQVAQAACTNTGGSAYLCENANSAGIVITGTDIDIQTNPGFSVTVPGVVNPALDINGGGTISYIDTNGSPLSTGGDYSLNINNNSATSNSTIVQTNGAIGNGIAIEQVSQADSMVQVDVTGGLSGGENSAVLINSSVQGNSSVALNTQAISGVQGIYSDNVSYAGVTTSNFNIAGDIHVSKQGAYLSNSGYGGTSLLNLNAKNIITNADSIHISNANASGGATTNIIIDGSITSADGQAATFNNDANNGLISFKFQADNVSSQYFGLTVNNHNQNGAVINDIALSGDLTVALSGQGIRVNSSTAEGDVSSEIKLKNVYTSSESINIYNHTTKGNIVSNLNVSGDIISSSGDGLYMMNNSSEGNSEINANVNNITADIQAINISNMTTAGTALTAMSVTGDIHAWWGGIIQTTGDRGDATTTIAMNNMNADANALTLYTTTDTGTATTNLSVSGQMTSTGNSGIDLNSSVVDGKTVTVVDVNNISSLDNAIHISSNVQGIDSGDSTIDAITRGSIISQQGQGINIETNTAETYLTVSGLVHGGDGTAIGINRLDGLQKSATLELQSGYVLEGMTQALVISKDYVDLDFASLNLADSHLVLGGAGNAAFDLNRIDNRQEAILDGDPNRITGFGTLAKTGNSVWTLTGTNTANGTVNLFSSASVEAGVLALDNSTLGIATGTALTVANGAALSSIGSSILSGNLTNSGAVQLANQYTGGNGSFAGDTLTVTGNYTGNSGAYLLIDTVLGNDDSATDRLVINGDALGATSIKVNNAGGNGDQTIKGINIINVGGLSSDSTFLLDGDYVTKDGKQAVIGGAYAYTLQADGGAATPGRDWYLTSEMLPEEPGTDESRYQPGVPLYEQYPQVLAALNTLPTLQQRIGNRYWSQGSPTDSAANNDQWAWGRIEGSHQSSDPARSTSGSQRDIDLWKLQTGVDIPLHQYTDGSLLTGGVNFIYGKANADITSYYGDGSIDTSGYGVGTTLTWYGTDGMYIDGQLQTMWFDSDLKSDTLGRTMVSGNNGRGYASSIEGGKRYALNEEGLSLTPQMQLIYSRVDFNSFRDPYGSKVSPQDGNNLRARIGTSLDKEAAWVAENGTTSRTHVYGNVDLYNEFTNGTKVKDSGVELSTRDERQWIGIGAGGTYEWQNGRYAVYGNLNLTGATNNISDNYAVGGAVGIRVGW</sequence>
<dbReference type="PANTHER" id="PTHR35037">
    <property type="entry name" value="C-TERMINAL REGION OF AIDA-LIKE PROTEIN"/>
    <property type="match status" value="1"/>
</dbReference>
<accession>A0A484ZNS5</accession>
<dbReference type="SUPFAM" id="SSF103515">
    <property type="entry name" value="Autotransporter"/>
    <property type="match status" value="1"/>
</dbReference>
<dbReference type="SMART" id="SM00869">
    <property type="entry name" value="Autotransporter"/>
    <property type="match status" value="1"/>
</dbReference>
<dbReference type="RefSeq" id="WP_153071447.1">
    <property type="nucleotide sequence ID" value="NZ_CAADJA010000002.1"/>
</dbReference>
<reference evidence="3 4" key="1">
    <citation type="submission" date="2019-03" db="EMBL/GenBank/DDBJ databases">
        <authorList>
            <consortium name="Pathogen Informatics"/>
        </authorList>
    </citation>
    <scope>NUCLEOTIDE SEQUENCE [LARGE SCALE GENOMIC DNA]</scope>
    <source>
        <strain evidence="3 4">NCTC12282</strain>
    </source>
</reference>
<dbReference type="InterPro" id="IPR005546">
    <property type="entry name" value="Autotransporte_beta"/>
</dbReference>
<name>A0A484ZNS5_9GAMM</name>
<gene>
    <name evidence="3" type="primary">icsA_36</name>
    <name evidence="3" type="ORF">NCTC12282_04327</name>
</gene>
<dbReference type="Gene3D" id="2.160.20.20">
    <property type="match status" value="1"/>
</dbReference>
<dbReference type="PROSITE" id="PS51208">
    <property type="entry name" value="AUTOTRANSPORTER"/>
    <property type="match status" value="1"/>
</dbReference>
<dbReference type="InterPro" id="IPR006315">
    <property type="entry name" value="OM_autotransptr_brl_dom"/>
</dbReference>
<dbReference type="InterPro" id="IPR036709">
    <property type="entry name" value="Autotransporte_beta_dom_sf"/>
</dbReference>
<feature type="domain" description="Autotransporter" evidence="2">
    <location>
        <begin position="925"/>
        <end position="1209"/>
    </location>
</feature>
<dbReference type="InterPro" id="IPR043990">
    <property type="entry name" value="AC_1"/>
</dbReference>
<evidence type="ECO:0000313" key="4">
    <source>
        <dbReference type="Proteomes" id="UP000373449"/>
    </source>
</evidence>
<organism evidence="3 4">
    <name type="scientific">Budvicia aquatica</name>
    <dbReference type="NCBI Taxonomy" id="82979"/>
    <lineage>
        <taxon>Bacteria</taxon>
        <taxon>Pseudomonadati</taxon>
        <taxon>Pseudomonadota</taxon>
        <taxon>Gammaproteobacteria</taxon>
        <taxon>Enterobacterales</taxon>
        <taxon>Budviciaceae</taxon>
        <taxon>Budvicia</taxon>
    </lineage>
</organism>
<evidence type="ECO:0000259" key="2">
    <source>
        <dbReference type="PROSITE" id="PS51208"/>
    </source>
</evidence>
<dbReference type="InterPro" id="IPR012332">
    <property type="entry name" value="Autotransporter_pectin_lyase_C"/>
</dbReference>
<evidence type="ECO:0000313" key="3">
    <source>
        <dbReference type="EMBL" id="VFS50084.1"/>
    </source>
</evidence>
<dbReference type="InterPro" id="IPR011050">
    <property type="entry name" value="Pectin_lyase_fold/virulence"/>
</dbReference>
<dbReference type="GO" id="GO:0019867">
    <property type="term" value="C:outer membrane"/>
    <property type="evidence" value="ECO:0007669"/>
    <property type="project" value="InterPro"/>
</dbReference>
<dbReference type="NCBIfam" id="TIGR01414">
    <property type="entry name" value="autotrans_barl"/>
    <property type="match status" value="1"/>
</dbReference>
<feature type="signal peptide" evidence="1">
    <location>
        <begin position="1"/>
        <end position="38"/>
    </location>
</feature>
<dbReference type="EMBL" id="CAADJA010000002">
    <property type="protein sequence ID" value="VFS50084.1"/>
    <property type="molecule type" value="Genomic_DNA"/>
</dbReference>
<dbReference type="Pfam" id="PF18883">
    <property type="entry name" value="AC_1"/>
    <property type="match status" value="1"/>
</dbReference>
<keyword evidence="1" id="KW-0732">Signal</keyword>
<dbReference type="Proteomes" id="UP000373449">
    <property type="component" value="Unassembled WGS sequence"/>
</dbReference>
<protein>
    <submittedName>
        <fullName evidence="3">Outer membrane protein IcsA autotransporter</fullName>
    </submittedName>
</protein>
<feature type="chain" id="PRO_5019811747" evidence="1">
    <location>
        <begin position="39"/>
        <end position="1209"/>
    </location>
</feature>
<evidence type="ECO:0000256" key="1">
    <source>
        <dbReference type="SAM" id="SignalP"/>
    </source>
</evidence>
<dbReference type="Gene3D" id="2.40.128.130">
    <property type="entry name" value="Autotransporter beta-domain"/>
    <property type="match status" value="1"/>
</dbReference>
<dbReference type="OrthoDB" id="6053567at2"/>
<dbReference type="AlphaFoldDB" id="A0A484ZNS5"/>
<dbReference type="PANTHER" id="PTHR35037:SF3">
    <property type="entry name" value="C-TERMINAL REGION OF AIDA-LIKE PROTEIN"/>
    <property type="match status" value="1"/>
</dbReference>
<dbReference type="InterPro" id="IPR051551">
    <property type="entry name" value="Autotransporter_adhesion"/>
</dbReference>
<dbReference type="CDD" id="cd01344">
    <property type="entry name" value="PL2_Passenger_AT"/>
    <property type="match status" value="1"/>
</dbReference>
<dbReference type="SUPFAM" id="SSF51126">
    <property type="entry name" value="Pectin lyase-like"/>
    <property type="match status" value="1"/>
</dbReference>